<dbReference type="EMBL" id="CM003532">
    <property type="protein sequence ID" value="RCV25625.1"/>
    <property type="molecule type" value="Genomic_DNA"/>
</dbReference>
<dbReference type="AlphaFoldDB" id="A0A368R602"/>
<evidence type="ECO:0000256" key="1">
    <source>
        <dbReference type="SAM" id="MobiDB-lite"/>
    </source>
</evidence>
<proteinExistence type="predicted"/>
<gene>
    <name evidence="2" type="ORF">SETIT_5G180500v2</name>
</gene>
<name>A0A368R602_SETIT</name>
<feature type="compositionally biased region" description="Polar residues" evidence="1">
    <location>
        <begin position="21"/>
        <end position="32"/>
    </location>
</feature>
<feature type="region of interest" description="Disordered" evidence="1">
    <location>
        <begin position="1"/>
        <end position="89"/>
    </location>
</feature>
<organism evidence="2">
    <name type="scientific">Setaria italica</name>
    <name type="common">Foxtail millet</name>
    <name type="synonym">Panicum italicum</name>
    <dbReference type="NCBI Taxonomy" id="4555"/>
    <lineage>
        <taxon>Eukaryota</taxon>
        <taxon>Viridiplantae</taxon>
        <taxon>Streptophyta</taxon>
        <taxon>Embryophyta</taxon>
        <taxon>Tracheophyta</taxon>
        <taxon>Spermatophyta</taxon>
        <taxon>Magnoliopsida</taxon>
        <taxon>Liliopsida</taxon>
        <taxon>Poales</taxon>
        <taxon>Poaceae</taxon>
        <taxon>PACMAD clade</taxon>
        <taxon>Panicoideae</taxon>
        <taxon>Panicodae</taxon>
        <taxon>Paniceae</taxon>
        <taxon>Cenchrinae</taxon>
        <taxon>Setaria</taxon>
    </lineage>
</organism>
<reference evidence="2" key="2">
    <citation type="submission" date="2015-07" db="EMBL/GenBank/DDBJ databases">
        <authorList>
            <person name="Noorani M."/>
        </authorList>
    </citation>
    <scope>NUCLEOTIDE SEQUENCE</scope>
    <source>
        <strain evidence="2">Yugu1</strain>
    </source>
</reference>
<accession>A0A368R602</accession>
<feature type="compositionally biased region" description="Basic and acidic residues" evidence="1">
    <location>
        <begin position="57"/>
        <end position="67"/>
    </location>
</feature>
<protein>
    <submittedName>
        <fullName evidence="2">Uncharacterized protein</fullName>
    </submittedName>
</protein>
<sequence length="158" mass="17417">MDGRENLCPTPSSPPYKRSRAPTNLATPSSSGAARPPAGVRRQVEGHGKGRKKRRREGGEGREGEEKRRKREAIRGGEAGVVRGSATDRSRLRRRLLAASSEHQDLACCRGCAVTRVTTRKTFKIPTTWKRTQSTRDKVSCHSQSYSSYACLVAPMHA</sequence>
<reference evidence="2" key="1">
    <citation type="journal article" date="2012" name="Nat. Biotechnol.">
        <title>Reference genome sequence of the model plant Setaria.</title>
        <authorList>
            <person name="Bennetzen J.L."/>
            <person name="Schmutz J."/>
            <person name="Wang H."/>
            <person name="Percifield R."/>
            <person name="Hawkins J."/>
            <person name="Pontaroli A.C."/>
            <person name="Estep M."/>
            <person name="Feng L."/>
            <person name="Vaughn J.N."/>
            <person name="Grimwood J."/>
            <person name="Jenkins J."/>
            <person name="Barry K."/>
            <person name="Lindquist E."/>
            <person name="Hellsten U."/>
            <person name="Deshpande S."/>
            <person name="Wang X."/>
            <person name="Wu X."/>
            <person name="Mitros T."/>
            <person name="Triplett J."/>
            <person name="Yang X."/>
            <person name="Ye C.Y."/>
            <person name="Mauro-Herrera M."/>
            <person name="Wang L."/>
            <person name="Li P."/>
            <person name="Sharma M."/>
            <person name="Sharma R."/>
            <person name="Ronald P.C."/>
            <person name="Panaud O."/>
            <person name="Kellogg E.A."/>
            <person name="Brutnell T.P."/>
            <person name="Doust A.N."/>
            <person name="Tuskan G.A."/>
            <person name="Rokhsar D."/>
            <person name="Devos K.M."/>
        </authorList>
    </citation>
    <scope>NUCLEOTIDE SEQUENCE [LARGE SCALE GENOMIC DNA]</scope>
    <source>
        <strain evidence="2">Yugu1</strain>
    </source>
</reference>
<evidence type="ECO:0000313" key="2">
    <source>
        <dbReference type="EMBL" id="RCV25625.1"/>
    </source>
</evidence>